<keyword evidence="1" id="KW-0378">Hydrolase</keyword>
<dbReference type="InterPro" id="IPR050695">
    <property type="entry name" value="N-acetylmuramoyl_amidase_3"/>
</dbReference>
<dbReference type="EMBL" id="ACZL01000015">
    <property type="protein sequence ID" value="EHI55935.1"/>
    <property type="molecule type" value="Genomic_DNA"/>
</dbReference>
<keyword evidence="4" id="KW-1185">Reference proteome</keyword>
<comment type="caution">
    <text evidence="3">The sequence shown here is derived from an EMBL/GenBank/DDBJ whole genome shotgun (WGS) entry which is preliminary data.</text>
</comment>
<dbReference type="GO" id="GO:0009253">
    <property type="term" value="P:peptidoglycan catabolic process"/>
    <property type="evidence" value="ECO:0007669"/>
    <property type="project" value="InterPro"/>
</dbReference>
<feature type="domain" description="MurNAc-LAA" evidence="2">
    <location>
        <begin position="175"/>
        <end position="308"/>
    </location>
</feature>
<name>G5GHD8_9FIRM</name>
<evidence type="ECO:0000259" key="2">
    <source>
        <dbReference type="SMART" id="SM00646"/>
    </source>
</evidence>
<evidence type="ECO:0000256" key="1">
    <source>
        <dbReference type="ARBA" id="ARBA00022801"/>
    </source>
</evidence>
<evidence type="ECO:0000313" key="4">
    <source>
        <dbReference type="Proteomes" id="UP000003011"/>
    </source>
</evidence>
<reference evidence="3 4" key="1">
    <citation type="submission" date="2011-08" db="EMBL/GenBank/DDBJ databases">
        <title>The Genome Sequence of Johnsonella ignava ATCC 51276.</title>
        <authorList>
            <consortium name="The Broad Institute Genome Sequencing Platform"/>
            <person name="Earl A."/>
            <person name="Ward D."/>
            <person name="Feldgarden M."/>
            <person name="Gevers D."/>
            <person name="Izard J."/>
            <person name="Blanton J.M."/>
            <person name="Baranova O.V."/>
            <person name="Dewhirst F.E."/>
            <person name="Young S.K."/>
            <person name="Zeng Q."/>
            <person name="Gargeya S."/>
            <person name="Fitzgerald M."/>
            <person name="Haas B."/>
            <person name="Abouelleil A."/>
            <person name="Alvarado L."/>
            <person name="Arachchi H.M."/>
            <person name="Berlin A."/>
            <person name="Brown A."/>
            <person name="Chapman S.B."/>
            <person name="Chen Z."/>
            <person name="Dunbar C."/>
            <person name="Freedman E."/>
            <person name="Gearin G."/>
            <person name="Gellesch M."/>
            <person name="Goldberg J."/>
            <person name="Griggs A."/>
            <person name="Gujja S."/>
            <person name="Heiman D."/>
            <person name="Howarth C."/>
            <person name="Larson L."/>
            <person name="Lui A."/>
            <person name="MacDonald P.J.P."/>
            <person name="Montmayeur A."/>
            <person name="Murphy C."/>
            <person name="Neiman D."/>
            <person name="Pearson M."/>
            <person name="Priest M."/>
            <person name="Roberts A."/>
            <person name="Saif S."/>
            <person name="Shea T."/>
            <person name="Shenoy N."/>
            <person name="Sisk P."/>
            <person name="Stolte C."/>
            <person name="Sykes S."/>
            <person name="Wortman J."/>
            <person name="Nusbaum C."/>
            <person name="Birren B."/>
        </authorList>
    </citation>
    <scope>NUCLEOTIDE SEQUENCE [LARGE SCALE GENOMIC DNA]</scope>
    <source>
        <strain evidence="3 4">ATCC 51276</strain>
    </source>
</reference>
<dbReference type="STRING" id="679200.HMPREF9333_00978"/>
<accession>G5GHD8</accession>
<dbReference type="Proteomes" id="UP000003011">
    <property type="component" value="Unassembled WGS sequence"/>
</dbReference>
<sequence>MHAVLLAAFAAAAIFTGIKIEGFKTLAAEETPKTAQVSVKEHFLSTDSKYINYLWNDKQSAVPDAKVYIFEPSDFNGHTVCIDPGHGDNSHPAATLKKEKVYPVEDEMLAGMNTSMKGKKAFDFGVEARDYKNVYDNNETEPEYTLKVALLVKDKLLAKGYRVVLTRTEYNQNLSNGARAVLAGETSDIMIAIHTNASDKRGVRGTMAFYPGDNDFMDGTLHPGYTKIMGIEQNAASSQKLASLLADNVSKSAGFKNLGSHSAVLRIFSYSSIPVSLVEVGFSDQIDDARILIEKKNEAAEGIVKSVDEYFSN</sequence>
<dbReference type="Gene3D" id="3.40.630.40">
    <property type="entry name" value="Zn-dependent exopeptidases"/>
    <property type="match status" value="1"/>
</dbReference>
<proteinExistence type="predicted"/>
<evidence type="ECO:0000313" key="3">
    <source>
        <dbReference type="EMBL" id="EHI55935.1"/>
    </source>
</evidence>
<dbReference type="eggNOG" id="COG0860">
    <property type="taxonomic scope" value="Bacteria"/>
</dbReference>
<dbReference type="GO" id="GO:0008745">
    <property type="term" value="F:N-acetylmuramoyl-L-alanine amidase activity"/>
    <property type="evidence" value="ECO:0007669"/>
    <property type="project" value="InterPro"/>
</dbReference>
<dbReference type="SUPFAM" id="SSF53187">
    <property type="entry name" value="Zn-dependent exopeptidases"/>
    <property type="match status" value="1"/>
</dbReference>
<dbReference type="AlphaFoldDB" id="G5GHD8"/>
<protein>
    <recommendedName>
        <fullName evidence="2">MurNAc-LAA domain-containing protein</fullName>
    </recommendedName>
</protein>
<dbReference type="InterPro" id="IPR002508">
    <property type="entry name" value="MurNAc-LAA_cat"/>
</dbReference>
<dbReference type="PANTHER" id="PTHR30404:SF0">
    <property type="entry name" value="N-ACETYLMURAMOYL-L-ALANINE AMIDASE AMIC"/>
    <property type="match status" value="1"/>
</dbReference>
<dbReference type="SMART" id="SM00646">
    <property type="entry name" value="Ami_3"/>
    <property type="match status" value="1"/>
</dbReference>
<gene>
    <name evidence="3" type="ORF">HMPREF9333_00978</name>
</gene>
<dbReference type="HOGENOM" id="CLU_825809_0_0_9"/>
<dbReference type="CDD" id="cd02696">
    <property type="entry name" value="MurNAc-LAA"/>
    <property type="match status" value="1"/>
</dbReference>
<dbReference type="Pfam" id="PF01520">
    <property type="entry name" value="Amidase_3"/>
    <property type="match status" value="1"/>
</dbReference>
<organism evidence="3 4">
    <name type="scientific">Johnsonella ignava ATCC 51276</name>
    <dbReference type="NCBI Taxonomy" id="679200"/>
    <lineage>
        <taxon>Bacteria</taxon>
        <taxon>Bacillati</taxon>
        <taxon>Bacillota</taxon>
        <taxon>Clostridia</taxon>
        <taxon>Lachnospirales</taxon>
        <taxon>Lachnospiraceae</taxon>
        <taxon>Johnsonella</taxon>
    </lineage>
</organism>
<dbReference type="GO" id="GO:0030288">
    <property type="term" value="C:outer membrane-bounded periplasmic space"/>
    <property type="evidence" value="ECO:0007669"/>
    <property type="project" value="TreeGrafter"/>
</dbReference>
<dbReference type="PANTHER" id="PTHR30404">
    <property type="entry name" value="N-ACETYLMURAMOYL-L-ALANINE AMIDASE"/>
    <property type="match status" value="1"/>
</dbReference>